<dbReference type="EMBL" id="MLJW01000055">
    <property type="protein sequence ID" value="OIR04819.1"/>
    <property type="molecule type" value="Genomic_DNA"/>
</dbReference>
<proteinExistence type="predicted"/>
<reference evidence="1" key="1">
    <citation type="submission" date="2016-10" db="EMBL/GenBank/DDBJ databases">
        <title>Sequence of Gallionella enrichment culture.</title>
        <authorList>
            <person name="Poehlein A."/>
            <person name="Muehling M."/>
            <person name="Daniel R."/>
        </authorList>
    </citation>
    <scope>NUCLEOTIDE SEQUENCE</scope>
</reference>
<accession>A0A1J5SA41</accession>
<protein>
    <submittedName>
        <fullName evidence="1">Uncharacterized protein</fullName>
    </submittedName>
</protein>
<sequence>MSRVTLYRIEKGEPSVTMGAYFNAMIALNIDFGIITPAKLTANEVDVDHQGWIPARIHLSDYPQLKQLAWHVLGTDELTPVEALSIYERNWRHVDAQKLDPHEKQLVDALRTGLGKSVRNV</sequence>
<gene>
    <name evidence="1" type="ORF">GALL_132050</name>
</gene>
<comment type="caution">
    <text evidence="1">The sequence shown here is derived from an EMBL/GenBank/DDBJ whole genome shotgun (WGS) entry which is preliminary data.</text>
</comment>
<organism evidence="1">
    <name type="scientific">mine drainage metagenome</name>
    <dbReference type="NCBI Taxonomy" id="410659"/>
    <lineage>
        <taxon>unclassified sequences</taxon>
        <taxon>metagenomes</taxon>
        <taxon>ecological metagenomes</taxon>
    </lineage>
</organism>
<dbReference type="AlphaFoldDB" id="A0A1J5SA41"/>
<evidence type="ECO:0000313" key="1">
    <source>
        <dbReference type="EMBL" id="OIR04819.1"/>
    </source>
</evidence>
<name>A0A1J5SA41_9ZZZZ</name>